<evidence type="ECO:0000256" key="6">
    <source>
        <dbReference type="ARBA" id="ARBA00022843"/>
    </source>
</evidence>
<protein>
    <submittedName>
        <fullName evidence="11">(rape) hypothetical protein</fullName>
    </submittedName>
</protein>
<dbReference type="InterPro" id="IPR040221">
    <property type="entry name" value="CDCA7/CDA7L"/>
</dbReference>
<keyword evidence="9" id="KW-0539">Nucleus</keyword>
<sequence>MAMENMNGQIVNAATGEPMKMKNCHQCHKMRSDAVGNCVTKKGATTCVLKYCPKCLLTRFGTERSERRWAVNDNWVCPKCRKICNCSWCR</sequence>
<evidence type="ECO:0000256" key="9">
    <source>
        <dbReference type="ARBA" id="ARBA00023242"/>
    </source>
</evidence>
<dbReference type="AlphaFoldDB" id="A0A816RIX5"/>
<evidence type="ECO:0000256" key="7">
    <source>
        <dbReference type="ARBA" id="ARBA00023015"/>
    </source>
</evidence>
<evidence type="ECO:0000259" key="10">
    <source>
        <dbReference type="Pfam" id="PF10497"/>
    </source>
</evidence>
<keyword evidence="7" id="KW-0805">Transcription regulation</keyword>
<keyword evidence="4" id="KW-1017">Isopeptide bond</keyword>
<organism evidence="11">
    <name type="scientific">Brassica napus</name>
    <name type="common">Rape</name>
    <dbReference type="NCBI Taxonomy" id="3708"/>
    <lineage>
        <taxon>Eukaryota</taxon>
        <taxon>Viridiplantae</taxon>
        <taxon>Streptophyta</taxon>
        <taxon>Embryophyta</taxon>
        <taxon>Tracheophyta</taxon>
        <taxon>Spermatophyta</taxon>
        <taxon>Magnoliopsida</taxon>
        <taxon>eudicotyledons</taxon>
        <taxon>Gunneridae</taxon>
        <taxon>Pentapetalae</taxon>
        <taxon>rosids</taxon>
        <taxon>malvids</taxon>
        <taxon>Brassicales</taxon>
        <taxon>Brassicaceae</taxon>
        <taxon>Brassiceae</taxon>
        <taxon>Brassica</taxon>
    </lineage>
</organism>
<keyword evidence="6" id="KW-0832">Ubl conjugation</keyword>
<dbReference type="GO" id="GO:0005634">
    <property type="term" value="C:nucleus"/>
    <property type="evidence" value="ECO:0007669"/>
    <property type="project" value="UniProtKB-SubCell"/>
</dbReference>
<feature type="domain" description="Zinc-finger" evidence="10">
    <location>
        <begin position="19"/>
        <end position="90"/>
    </location>
</feature>
<dbReference type="Pfam" id="PF10497">
    <property type="entry name" value="zf-4CXXC_R1"/>
    <property type="match status" value="1"/>
</dbReference>
<comment type="subcellular location">
    <subcellularLocation>
        <location evidence="2">Cytoplasm</location>
    </subcellularLocation>
    <subcellularLocation>
        <location evidence="1">Nucleus</location>
    </subcellularLocation>
</comment>
<dbReference type="InterPro" id="IPR018866">
    <property type="entry name" value="Znf-4CXXC_R1"/>
</dbReference>
<evidence type="ECO:0000256" key="5">
    <source>
        <dbReference type="ARBA" id="ARBA00022553"/>
    </source>
</evidence>
<reference evidence="11" key="1">
    <citation type="submission" date="2021-01" db="EMBL/GenBank/DDBJ databases">
        <authorList>
            <consortium name="Genoscope - CEA"/>
            <person name="William W."/>
        </authorList>
    </citation>
    <scope>NUCLEOTIDE SEQUENCE</scope>
</reference>
<gene>
    <name evidence="11" type="ORF">DARMORV10_C01P30890.1</name>
</gene>
<evidence type="ECO:0000256" key="8">
    <source>
        <dbReference type="ARBA" id="ARBA00023163"/>
    </source>
</evidence>
<dbReference type="EMBL" id="HG994365">
    <property type="protein sequence ID" value="CAF2074052.1"/>
    <property type="molecule type" value="Genomic_DNA"/>
</dbReference>
<evidence type="ECO:0000256" key="1">
    <source>
        <dbReference type="ARBA" id="ARBA00004123"/>
    </source>
</evidence>
<proteinExistence type="predicted"/>
<evidence type="ECO:0000256" key="4">
    <source>
        <dbReference type="ARBA" id="ARBA00022499"/>
    </source>
</evidence>
<name>A0A816RIX5_BRANA</name>
<dbReference type="PANTHER" id="PTHR31169">
    <property type="entry name" value="OS05G0300700 PROTEIN"/>
    <property type="match status" value="1"/>
</dbReference>
<keyword evidence="8" id="KW-0804">Transcription</keyword>
<dbReference type="PANTHER" id="PTHR31169:SF27">
    <property type="entry name" value="DDT DOMAIN-CONTAINING PROTEIN"/>
    <property type="match status" value="1"/>
</dbReference>
<keyword evidence="5" id="KW-0597">Phosphoprotein</keyword>
<keyword evidence="3" id="KW-0963">Cytoplasm</keyword>
<evidence type="ECO:0000256" key="3">
    <source>
        <dbReference type="ARBA" id="ARBA00022490"/>
    </source>
</evidence>
<dbReference type="Proteomes" id="UP001295469">
    <property type="component" value="Chromosome C01"/>
</dbReference>
<accession>A0A816RIX5</accession>
<dbReference type="GO" id="GO:0006355">
    <property type="term" value="P:regulation of DNA-templated transcription"/>
    <property type="evidence" value="ECO:0007669"/>
    <property type="project" value="InterPro"/>
</dbReference>
<evidence type="ECO:0000313" key="11">
    <source>
        <dbReference type="EMBL" id="CAF2074052.1"/>
    </source>
</evidence>
<evidence type="ECO:0000256" key="2">
    <source>
        <dbReference type="ARBA" id="ARBA00004496"/>
    </source>
</evidence>
<dbReference type="GO" id="GO:0005737">
    <property type="term" value="C:cytoplasm"/>
    <property type="evidence" value="ECO:0007669"/>
    <property type="project" value="UniProtKB-SubCell"/>
</dbReference>